<gene>
    <name evidence="1" type="ORF">QFC22_005210</name>
</gene>
<sequence length="421" mass="46945">MSFQQGVTAPTSSHPIPAYTSPGQGTSMEYTASFPLDLPAMNMTASGLTFVSQPQSFPHARQPVPAQFTFRQETPRLYTPAQSSQGYDPHCQQQQQSFDDDEGLPGPPFSQHSGQIAVTGGAHFFDGTATPGQVPASFYDTSRMTPMSAAPQLSAFTRQSMAFCLPEAQNHPAPLDSPYPTPYPTLYPTHYTDAMAMIEGTQPPVPMYPVHPRGTPSHGAASDIICQYPQLRFPQQFLSGVERVSVQSEVGPKRKYKGLKNSFSNQFRELYLETPSRDSHPDSFLSPKHETEWERMSTAMMRSNETFLEWPIRLTTNEQHEYTVVKIKCDDNDAAWAISSWLLDEEAPDRACKTALEDQGGFSTVFTKTSKGAFDGYTNRWKLQPDIIKRLKAAITTLTEENWKRYVAAQNEAFEKLKAGD</sequence>
<proteinExistence type="predicted"/>
<organism evidence="1 2">
    <name type="scientific">Naganishia vaughanmartiniae</name>
    <dbReference type="NCBI Taxonomy" id="1424756"/>
    <lineage>
        <taxon>Eukaryota</taxon>
        <taxon>Fungi</taxon>
        <taxon>Dikarya</taxon>
        <taxon>Basidiomycota</taxon>
        <taxon>Agaricomycotina</taxon>
        <taxon>Tremellomycetes</taxon>
        <taxon>Filobasidiales</taxon>
        <taxon>Filobasidiaceae</taxon>
        <taxon>Naganishia</taxon>
    </lineage>
</organism>
<dbReference type="Proteomes" id="UP001243375">
    <property type="component" value="Unassembled WGS sequence"/>
</dbReference>
<accession>A0ACC2WWN8</accession>
<name>A0ACC2WWN8_9TREE</name>
<dbReference type="EMBL" id="JASBWU010000016">
    <property type="protein sequence ID" value="KAJ9115452.1"/>
    <property type="molecule type" value="Genomic_DNA"/>
</dbReference>
<evidence type="ECO:0000313" key="1">
    <source>
        <dbReference type="EMBL" id="KAJ9115452.1"/>
    </source>
</evidence>
<evidence type="ECO:0000313" key="2">
    <source>
        <dbReference type="Proteomes" id="UP001243375"/>
    </source>
</evidence>
<protein>
    <submittedName>
        <fullName evidence="1">Uncharacterized protein</fullName>
    </submittedName>
</protein>
<comment type="caution">
    <text evidence="1">The sequence shown here is derived from an EMBL/GenBank/DDBJ whole genome shotgun (WGS) entry which is preliminary data.</text>
</comment>
<reference evidence="1" key="1">
    <citation type="submission" date="2023-04" db="EMBL/GenBank/DDBJ databases">
        <title>Draft Genome sequencing of Naganishia species isolated from polar environments using Oxford Nanopore Technology.</title>
        <authorList>
            <person name="Leo P."/>
            <person name="Venkateswaran K."/>
        </authorList>
    </citation>
    <scope>NUCLEOTIDE SEQUENCE</scope>
    <source>
        <strain evidence="1">MNA-CCFEE 5425</strain>
    </source>
</reference>
<keyword evidence="2" id="KW-1185">Reference proteome</keyword>